<evidence type="ECO:0000313" key="1">
    <source>
        <dbReference type="EMBL" id="GAD59213.1"/>
    </source>
</evidence>
<proteinExistence type="predicted"/>
<evidence type="ECO:0000313" key="2">
    <source>
        <dbReference type="Proteomes" id="UP000016569"/>
    </source>
</evidence>
<dbReference type="RefSeq" id="WP_021697308.1">
    <property type="nucleotide sequence ID" value="NZ_BATC01000021.1"/>
</dbReference>
<dbReference type="AlphaFoldDB" id="A0A8E0KJ70"/>
<accession>A0A8E0KJ70</accession>
<dbReference type="Proteomes" id="UP000016569">
    <property type="component" value="Unassembled WGS sequence"/>
</dbReference>
<keyword evidence="2" id="KW-1185">Reference proteome</keyword>
<reference evidence="2" key="1">
    <citation type="journal article" date="2013" name="Genome Announc.">
        <title>Draft Genome Sequence of the Dimorphic Prosthecate Bacterium Brevundimonas abyssalis TAR-001T.</title>
        <authorList>
            <person name="Tsubouchi T."/>
            <person name="Nishi S."/>
            <person name="Usui K."/>
            <person name="Shimane Y."/>
            <person name="Takaki Y."/>
            <person name="Maruyama T."/>
            <person name="Hatada Y."/>
        </authorList>
    </citation>
    <scope>NUCLEOTIDE SEQUENCE [LARGE SCALE GENOMIC DNA]</scope>
    <source>
        <strain evidence="2">TAR-001</strain>
    </source>
</reference>
<organism evidence="1 2">
    <name type="scientific">Brevundimonas abyssalis TAR-001</name>
    <dbReference type="NCBI Taxonomy" id="1391729"/>
    <lineage>
        <taxon>Bacteria</taxon>
        <taxon>Pseudomonadati</taxon>
        <taxon>Pseudomonadota</taxon>
        <taxon>Alphaproteobacteria</taxon>
        <taxon>Caulobacterales</taxon>
        <taxon>Caulobacteraceae</taxon>
        <taxon>Brevundimonas</taxon>
    </lineage>
</organism>
<protein>
    <submittedName>
        <fullName evidence="1">Uncharacterized protein</fullName>
    </submittedName>
</protein>
<dbReference type="EMBL" id="BATC01000021">
    <property type="protein sequence ID" value="GAD59213.1"/>
    <property type="molecule type" value="Genomic_DNA"/>
</dbReference>
<sequence>MGQILVTPRITPLVSRQPLDALTAGSAFALLVAAVAQAGAQA</sequence>
<gene>
    <name evidence="1" type="ORF">MBEBAB_1463</name>
</gene>
<comment type="caution">
    <text evidence="1">The sequence shown here is derived from an EMBL/GenBank/DDBJ whole genome shotgun (WGS) entry which is preliminary data.</text>
</comment>
<name>A0A8E0KJ70_9CAUL</name>